<sequence length="1160" mass="126431">MSGSNHLPEKQKEKETEKERESQAVHKKAREDGMTKDRQMGFWEFNRRGSSGHWGGGAGGMEGSPSQGGQGQGNFMRRGRAGDSPQERDDARGLGPVRETGRGAMGTPGMEGRNDWALAGTDCKGSGGSEFMGDKNAEGKGVVGGATKEGKGKRGKPQWKAAGHAAVKKVGRMGRGAVGRIRVFFGHCLPSVRGRVPSEAQQQPQQQSAALCVSRQQTPVSRDCSVLPRVLRHADGVEELDRNESEATPSDLQLAEANAATGGKRLHDLCQTLEFLCASLDVISKNGQIVISMDPEGDPCSTTKGLSIRLDRENTMRVQLETDSDRDTCTLFLQTVPLDEQEGSGVVLSSPMCEVLHRLLHMYKQEPSFNLQMWGELCDSVQGTSLLSESIENGARDGENGKGLRLLNKSLMQRVERNFFAVATFPKPVSFIPLRGELDHGKRQVKALQKLESGTAVIRRAFFDTTTTSTREALFGDLCRKLEARLESYRLEATHGETKMILPFCPGGGLRGVLDVKTEGDRIHTVLLETVLSEEHLEGSRVLLSSFACKVLEMLLRVIQAEMDVEWWESLLEVLTDICNHSPHFSVFLNEEKREIKISIKDPKLQRTLNTHDGTFDGDDSQHADLFASIHFPEAPSFACRVEQEREEQEGPDPWEDPTLPIPEEPQSERSLPPPSYARAFCAGAHLPLPSDPATPRQQVTREVLQGGYHPSALEADNCHDGESDDGSFSVFSVPSTFLELLAPSDPDFPPSEGLPRDPSPETATPLRSVTGLPTTGRPILISQDSIATDSVSAVHSENGREKPLQVNSEVRGVSRIVAGEDIDGRPTANSPAMNSSPSSHLFSIHPPFLIGTAPERQPVSENRIPIKRDPLTAGAECIQSDQQGHPPQVLADGVGEHSARVTENTGDEWEDPPEIPNEREPDRMGNVSSRTQSPSKASRTDEHDHPLPFVADGDGGDSVLGARANREQRVGAVFSPAPQFDIGRDPDGTFSATPASPNLLPAAHALAVQPQQSTSADQDKETAEIGKGRGEKKEKNEGRGKVGWRARGRHAAKKVRGVLRRCVPCCGLRAQLAREVEKEARGWRFGLGEPERPHTTLQVSGSTAPSAGRREDADWKFSFVFAWSHSQLPSSPLEGGKEVLKGLEEEENCTAQYSSLKDL</sequence>
<feature type="compositionally biased region" description="Gly residues" evidence="1">
    <location>
        <begin position="52"/>
        <end position="72"/>
    </location>
</feature>
<feature type="compositionally biased region" description="Polar residues" evidence="1">
    <location>
        <begin position="762"/>
        <end position="774"/>
    </location>
</feature>
<feature type="region of interest" description="Disordered" evidence="1">
    <location>
        <begin position="642"/>
        <end position="677"/>
    </location>
</feature>
<dbReference type="EMBL" id="CDMZ01004841">
    <property type="protein sequence ID" value="CEM51079.1"/>
    <property type="molecule type" value="Genomic_DNA"/>
</dbReference>
<feature type="compositionally biased region" description="Basic and acidic residues" evidence="1">
    <location>
        <begin position="1018"/>
        <end position="1041"/>
    </location>
</feature>
<evidence type="ECO:0000256" key="1">
    <source>
        <dbReference type="SAM" id="MobiDB-lite"/>
    </source>
</evidence>
<feature type="region of interest" description="Disordered" evidence="1">
    <location>
        <begin position="853"/>
        <end position="965"/>
    </location>
</feature>
<gene>
    <name evidence="2" type="ORF">Cvel_10368</name>
</gene>
<feature type="region of interest" description="Disordered" evidence="1">
    <location>
        <begin position="742"/>
        <end position="779"/>
    </location>
</feature>
<feature type="compositionally biased region" description="Polar residues" evidence="1">
    <location>
        <begin position="1096"/>
        <end position="1106"/>
    </location>
</feature>
<evidence type="ECO:0000313" key="2">
    <source>
        <dbReference type="EMBL" id="CEM51079.1"/>
    </source>
</evidence>
<feature type="region of interest" description="Disordered" evidence="1">
    <location>
        <begin position="1008"/>
        <end position="1048"/>
    </location>
</feature>
<dbReference type="AlphaFoldDB" id="A0A0G4I2E2"/>
<feature type="region of interest" description="Disordered" evidence="1">
    <location>
        <begin position="1087"/>
        <end position="1110"/>
    </location>
</feature>
<feature type="region of interest" description="Disordered" evidence="1">
    <location>
        <begin position="130"/>
        <end position="158"/>
    </location>
</feature>
<dbReference type="VEuPathDB" id="CryptoDB:Cvel_10368"/>
<feature type="compositionally biased region" description="Low complexity" evidence="1">
    <location>
        <begin position="829"/>
        <end position="840"/>
    </location>
</feature>
<feature type="region of interest" description="Disordered" evidence="1">
    <location>
        <begin position="822"/>
        <end position="841"/>
    </location>
</feature>
<accession>A0A0G4I2E2</accession>
<feature type="region of interest" description="Disordered" evidence="1">
    <location>
        <begin position="1"/>
        <end position="115"/>
    </location>
</feature>
<feature type="compositionally biased region" description="Acidic residues" evidence="1">
    <location>
        <begin position="645"/>
        <end position="656"/>
    </location>
</feature>
<name>A0A0G4I2E2_9ALVE</name>
<organism evidence="2">
    <name type="scientific">Chromera velia CCMP2878</name>
    <dbReference type="NCBI Taxonomy" id="1169474"/>
    <lineage>
        <taxon>Eukaryota</taxon>
        <taxon>Sar</taxon>
        <taxon>Alveolata</taxon>
        <taxon>Colpodellida</taxon>
        <taxon>Chromeraceae</taxon>
        <taxon>Chromera</taxon>
    </lineage>
</organism>
<proteinExistence type="predicted"/>
<reference evidence="2" key="1">
    <citation type="submission" date="2014-11" db="EMBL/GenBank/DDBJ databases">
        <authorList>
            <person name="Otto D Thomas"/>
            <person name="Naeem Raeece"/>
        </authorList>
    </citation>
    <scope>NUCLEOTIDE SEQUENCE</scope>
</reference>
<feature type="compositionally biased region" description="Basic and acidic residues" evidence="1">
    <location>
        <begin position="7"/>
        <end position="39"/>
    </location>
</feature>
<protein>
    <submittedName>
        <fullName evidence="2">Uncharacterized protein</fullName>
    </submittedName>
</protein>
<feature type="compositionally biased region" description="Polar residues" evidence="1">
    <location>
        <begin position="927"/>
        <end position="938"/>
    </location>
</feature>